<sequence length="133" mass="14384">MSSIETLEKSYETLLGLPVQLLIKKPIDIVKDIKSPLSVNIAVGSFSNNTNLAAQIYGVLYKETNVVTTSLFEPLDGGIGEFANTICRLLTKRFGLPTYVSVSTTVGLVIDSSDQISVIDTCVKTISIKLNDN</sequence>
<dbReference type="GeneID" id="28722502"/>
<gene>
    <name evidence="1" type="ORF">AW171_hschr2857</name>
</gene>
<proteinExistence type="predicted"/>
<keyword evidence="2" id="KW-1185">Reference proteome</keyword>
<reference evidence="1 2" key="1">
    <citation type="submission" date="2016-01" db="EMBL/GenBank/DDBJ databases">
        <title>Genome sequence of the yeast Holleya sinecauda.</title>
        <authorList>
            <person name="Dietrich F.S."/>
        </authorList>
    </citation>
    <scope>NUCLEOTIDE SEQUENCE [LARGE SCALE GENOMIC DNA]</scope>
    <source>
        <strain evidence="1 2">ATCC 58844</strain>
    </source>
</reference>
<evidence type="ECO:0000313" key="2">
    <source>
        <dbReference type="Proteomes" id="UP000243052"/>
    </source>
</evidence>
<dbReference type="AlphaFoldDB" id="A0A109UWW9"/>
<dbReference type="InterPro" id="IPR018854">
    <property type="entry name" value="Psome_chaperone_3/4"/>
</dbReference>
<organism evidence="1 2">
    <name type="scientific">Eremothecium sinecaudum</name>
    <dbReference type="NCBI Taxonomy" id="45286"/>
    <lineage>
        <taxon>Eukaryota</taxon>
        <taxon>Fungi</taxon>
        <taxon>Dikarya</taxon>
        <taxon>Ascomycota</taxon>
        <taxon>Saccharomycotina</taxon>
        <taxon>Saccharomycetes</taxon>
        <taxon>Saccharomycetales</taxon>
        <taxon>Saccharomycetaceae</taxon>
        <taxon>Eremothecium</taxon>
    </lineage>
</organism>
<dbReference type="Pfam" id="PF10448">
    <property type="entry name" value="POC3_POC4"/>
    <property type="match status" value="1"/>
</dbReference>
<protein>
    <submittedName>
        <fullName evidence="1">HBR147Wp</fullName>
    </submittedName>
</protein>
<dbReference type="Gene3D" id="3.30.230.100">
    <property type="match status" value="1"/>
</dbReference>
<accession>A0A109UWW9</accession>
<dbReference type="OrthoDB" id="4035555at2759"/>
<dbReference type="EMBL" id="CP014242">
    <property type="protein sequence ID" value="AMD19048.1"/>
    <property type="molecule type" value="Genomic_DNA"/>
</dbReference>
<name>A0A109UWW9_9SACH</name>
<dbReference type="STRING" id="45286.A0A109UWW9"/>
<dbReference type="Proteomes" id="UP000243052">
    <property type="component" value="Chromosome ii"/>
</dbReference>
<evidence type="ECO:0000313" key="1">
    <source>
        <dbReference type="EMBL" id="AMD19048.1"/>
    </source>
</evidence>
<dbReference type="RefSeq" id="XP_017986044.1">
    <property type="nucleotide sequence ID" value="XM_018130555.1"/>
</dbReference>